<proteinExistence type="predicted"/>
<sequence>DNNANVGMLMPQVKPLLKFSKWPPLLQARQALVLDLGCLVRRDKFLLSPTCWTAGTATLKMWQRSHLKNVVTSSLQEFKDQALKEFAAKAMAALNETLPCALVKATGPLLNQYDEKFNPHICLLRQDLDKQTQRVNAVESKFAAMEDRLAHLGRELDLAKVKPRNIPIPSADWGREVDPTIMHVRAREPVPRKNVEGPIKQWLQPANFSIGEEVQLQGEGFAKQFTLVLQGPHPATRESRRKQAQAALRLPSGQWRSLHIQLATTNIPLYILADKSRKDFAAEKARKKLRRAISGEFGVTTFIDRDGGQLLAKWEPLAK</sequence>
<feature type="non-terminal residue" evidence="2">
    <location>
        <position position="1"/>
    </location>
</feature>
<accession>A0ABN9TVT9</accession>
<evidence type="ECO:0000313" key="3">
    <source>
        <dbReference type="Proteomes" id="UP001189429"/>
    </source>
</evidence>
<evidence type="ECO:0000256" key="1">
    <source>
        <dbReference type="SAM" id="Coils"/>
    </source>
</evidence>
<keyword evidence="3" id="KW-1185">Reference proteome</keyword>
<gene>
    <name evidence="2" type="ORF">PCOR1329_LOCUS42817</name>
</gene>
<dbReference type="EMBL" id="CAUYUJ010015145">
    <property type="protein sequence ID" value="CAK0850395.1"/>
    <property type="molecule type" value="Genomic_DNA"/>
</dbReference>
<comment type="caution">
    <text evidence="2">The sequence shown here is derived from an EMBL/GenBank/DDBJ whole genome shotgun (WGS) entry which is preliminary data.</text>
</comment>
<feature type="non-terminal residue" evidence="2">
    <location>
        <position position="319"/>
    </location>
</feature>
<keyword evidence="1" id="KW-0175">Coiled coil</keyword>
<name>A0ABN9TVT9_9DINO</name>
<reference evidence="2" key="1">
    <citation type="submission" date="2023-10" db="EMBL/GenBank/DDBJ databases">
        <authorList>
            <person name="Chen Y."/>
            <person name="Shah S."/>
            <person name="Dougan E. K."/>
            <person name="Thang M."/>
            <person name="Chan C."/>
        </authorList>
    </citation>
    <scope>NUCLEOTIDE SEQUENCE [LARGE SCALE GENOMIC DNA]</scope>
</reference>
<organism evidence="2 3">
    <name type="scientific">Prorocentrum cordatum</name>
    <dbReference type="NCBI Taxonomy" id="2364126"/>
    <lineage>
        <taxon>Eukaryota</taxon>
        <taxon>Sar</taxon>
        <taxon>Alveolata</taxon>
        <taxon>Dinophyceae</taxon>
        <taxon>Prorocentrales</taxon>
        <taxon>Prorocentraceae</taxon>
        <taxon>Prorocentrum</taxon>
    </lineage>
</organism>
<feature type="coiled-coil region" evidence="1">
    <location>
        <begin position="128"/>
        <end position="155"/>
    </location>
</feature>
<dbReference type="Proteomes" id="UP001189429">
    <property type="component" value="Unassembled WGS sequence"/>
</dbReference>
<evidence type="ECO:0000313" key="2">
    <source>
        <dbReference type="EMBL" id="CAK0850395.1"/>
    </source>
</evidence>
<protein>
    <submittedName>
        <fullName evidence="2">Uncharacterized protein</fullName>
    </submittedName>
</protein>